<dbReference type="Proteomes" id="UP001174909">
    <property type="component" value="Unassembled WGS sequence"/>
</dbReference>
<keyword evidence="3" id="KW-1185">Reference proteome</keyword>
<accession>A0AA35WMT5</accession>
<feature type="region of interest" description="Disordered" evidence="1">
    <location>
        <begin position="55"/>
        <end position="82"/>
    </location>
</feature>
<evidence type="ECO:0000313" key="2">
    <source>
        <dbReference type="EMBL" id="CAI8019737.1"/>
    </source>
</evidence>
<dbReference type="SUPFAM" id="SSF143100">
    <property type="entry name" value="TTHA1013/TTHA0281-like"/>
    <property type="match status" value="1"/>
</dbReference>
<sequence length="82" mass="9155">MHNEFTVVYEKDDGWYIGYCLEIPGANGQGKTKEECRTDLACAIALILKDRREDGMRSTPYGTKPETIGLPDALPEGEYTVI</sequence>
<comment type="caution">
    <text evidence="2">The sequence shown here is derived from an EMBL/GenBank/DDBJ whole genome shotgun (WGS) entry which is preliminary data.</text>
</comment>
<dbReference type="EMBL" id="CASHTH010001774">
    <property type="protein sequence ID" value="CAI8019737.1"/>
    <property type="molecule type" value="Genomic_DNA"/>
</dbReference>
<reference evidence="2" key="1">
    <citation type="submission" date="2023-03" db="EMBL/GenBank/DDBJ databases">
        <authorList>
            <person name="Steffen K."/>
            <person name="Cardenas P."/>
        </authorList>
    </citation>
    <scope>NUCLEOTIDE SEQUENCE</scope>
</reference>
<evidence type="ECO:0000256" key="1">
    <source>
        <dbReference type="SAM" id="MobiDB-lite"/>
    </source>
</evidence>
<dbReference type="PANTHER" id="PTHR34504">
    <property type="entry name" value="ANTITOXIN HICB"/>
    <property type="match status" value="1"/>
</dbReference>
<evidence type="ECO:0000313" key="3">
    <source>
        <dbReference type="Proteomes" id="UP001174909"/>
    </source>
</evidence>
<gene>
    <name evidence="2" type="ORF">GBAR_LOCUS11847</name>
</gene>
<name>A0AA35WMT5_GEOBA</name>
<dbReference type="PANTHER" id="PTHR34504:SF4">
    <property type="entry name" value="ANTITOXIN HICB"/>
    <property type="match status" value="1"/>
</dbReference>
<dbReference type="InterPro" id="IPR051404">
    <property type="entry name" value="TA_system_antitoxin"/>
</dbReference>
<dbReference type="InterPro" id="IPR035069">
    <property type="entry name" value="TTHA1013/TTHA0281-like"/>
</dbReference>
<dbReference type="Gene3D" id="3.30.160.250">
    <property type="match status" value="1"/>
</dbReference>
<protein>
    <submittedName>
        <fullName evidence="2">UPF0150 protein ssl0738</fullName>
    </submittedName>
</protein>
<dbReference type="AlphaFoldDB" id="A0AA35WMT5"/>
<organism evidence="2 3">
    <name type="scientific">Geodia barretti</name>
    <name type="common">Barrett's horny sponge</name>
    <dbReference type="NCBI Taxonomy" id="519541"/>
    <lineage>
        <taxon>Eukaryota</taxon>
        <taxon>Metazoa</taxon>
        <taxon>Porifera</taxon>
        <taxon>Demospongiae</taxon>
        <taxon>Heteroscleromorpha</taxon>
        <taxon>Tetractinellida</taxon>
        <taxon>Astrophorina</taxon>
        <taxon>Geodiidae</taxon>
        <taxon>Geodia</taxon>
    </lineage>
</organism>
<proteinExistence type="predicted"/>